<dbReference type="AlphaFoldDB" id="A0A7C8MJK1"/>
<gene>
    <name evidence="1" type="ORF">BDV95DRAFT_563792</name>
</gene>
<proteinExistence type="predicted"/>
<comment type="caution">
    <text evidence="1">The sequence shown here is derived from an EMBL/GenBank/DDBJ whole genome shotgun (WGS) entry which is preliminary data.</text>
</comment>
<sequence>MLAVRPSTHMLNHMFGARGIRPMTEDLPLVPLGQHPTPQILIIFITTPPPLQQPPQQARSLSIRLPLFLDLPYTAPNLPLPIPAPTQHLVSKIQRNLQVHNLVFHRSDELGVGNDGARCVRHLLGGLRQDVVFEVEIALAELVADDVEGAD</sequence>
<protein>
    <submittedName>
        <fullName evidence="1">Uncharacterized protein</fullName>
    </submittedName>
</protein>
<reference evidence="1 2" key="1">
    <citation type="submission" date="2020-01" db="EMBL/GenBank/DDBJ databases">
        <authorList>
            <consortium name="DOE Joint Genome Institute"/>
            <person name="Haridas S."/>
            <person name="Albert R."/>
            <person name="Binder M."/>
            <person name="Bloem J."/>
            <person name="Labutti K."/>
            <person name="Salamov A."/>
            <person name="Andreopoulos B."/>
            <person name="Baker S.E."/>
            <person name="Barry K."/>
            <person name="Bills G."/>
            <person name="Bluhm B.H."/>
            <person name="Cannon C."/>
            <person name="Castanera R."/>
            <person name="Culley D.E."/>
            <person name="Daum C."/>
            <person name="Ezra D."/>
            <person name="Gonzalez J.B."/>
            <person name="Henrissat B."/>
            <person name="Kuo A."/>
            <person name="Liang C."/>
            <person name="Lipzen A."/>
            <person name="Lutzoni F."/>
            <person name="Magnuson J."/>
            <person name="Mondo S."/>
            <person name="Nolan M."/>
            <person name="Ohm R."/>
            <person name="Pangilinan J."/>
            <person name="Park H.-J.H."/>
            <person name="Ramirez L."/>
            <person name="Alfaro M."/>
            <person name="Sun H."/>
            <person name="Tritt A."/>
            <person name="Yoshinaga Y."/>
            <person name="Zwiers L.-H.L."/>
            <person name="Turgeon B.G."/>
            <person name="Goodwin S.B."/>
            <person name="Spatafora J.W."/>
            <person name="Crous P.W."/>
            <person name="Grigoriev I.V."/>
        </authorList>
    </citation>
    <scope>NUCLEOTIDE SEQUENCE [LARGE SCALE GENOMIC DNA]</scope>
    <source>
        <strain evidence="1 2">CBS 611.86</strain>
    </source>
</reference>
<dbReference type="Proteomes" id="UP000481861">
    <property type="component" value="Unassembled WGS sequence"/>
</dbReference>
<evidence type="ECO:0000313" key="1">
    <source>
        <dbReference type="EMBL" id="KAF2874862.1"/>
    </source>
</evidence>
<keyword evidence="2" id="KW-1185">Reference proteome</keyword>
<dbReference type="EMBL" id="JAADJZ010000005">
    <property type="protein sequence ID" value="KAF2874862.1"/>
    <property type="molecule type" value="Genomic_DNA"/>
</dbReference>
<accession>A0A7C8MJK1</accession>
<name>A0A7C8MJK1_9PLEO</name>
<organism evidence="1 2">
    <name type="scientific">Massariosphaeria phaeospora</name>
    <dbReference type="NCBI Taxonomy" id="100035"/>
    <lineage>
        <taxon>Eukaryota</taxon>
        <taxon>Fungi</taxon>
        <taxon>Dikarya</taxon>
        <taxon>Ascomycota</taxon>
        <taxon>Pezizomycotina</taxon>
        <taxon>Dothideomycetes</taxon>
        <taxon>Pleosporomycetidae</taxon>
        <taxon>Pleosporales</taxon>
        <taxon>Pleosporales incertae sedis</taxon>
        <taxon>Massariosphaeria</taxon>
    </lineage>
</organism>
<evidence type="ECO:0000313" key="2">
    <source>
        <dbReference type="Proteomes" id="UP000481861"/>
    </source>
</evidence>